<evidence type="ECO:0000313" key="3">
    <source>
        <dbReference type="EMBL" id="QAY64304.1"/>
    </source>
</evidence>
<dbReference type="Gene3D" id="2.30.30.110">
    <property type="match status" value="1"/>
</dbReference>
<proteinExistence type="inferred from homology"/>
<dbReference type="OrthoDB" id="4225032at2"/>
<evidence type="ECO:0000256" key="2">
    <source>
        <dbReference type="ARBA" id="ARBA00022649"/>
    </source>
</evidence>
<gene>
    <name evidence="3" type="ORF">ET495_15055</name>
</gene>
<keyword evidence="4" id="KW-1185">Reference proteome</keyword>
<dbReference type="KEGG" id="xyl:ET495_15055"/>
<dbReference type="Proteomes" id="UP000291758">
    <property type="component" value="Chromosome"/>
</dbReference>
<dbReference type="InterPro" id="IPR011067">
    <property type="entry name" value="Plasmid_toxin/cell-grow_inhib"/>
</dbReference>
<evidence type="ECO:0000256" key="1">
    <source>
        <dbReference type="ARBA" id="ARBA00007521"/>
    </source>
</evidence>
<dbReference type="GO" id="GO:0004521">
    <property type="term" value="F:RNA endonuclease activity"/>
    <property type="evidence" value="ECO:0007669"/>
    <property type="project" value="TreeGrafter"/>
</dbReference>
<dbReference type="GO" id="GO:0006402">
    <property type="term" value="P:mRNA catabolic process"/>
    <property type="evidence" value="ECO:0007669"/>
    <property type="project" value="TreeGrafter"/>
</dbReference>
<keyword evidence="2" id="KW-1277">Toxin-antitoxin system</keyword>
<dbReference type="RefSeq" id="WP_129205457.1">
    <property type="nucleotide sequence ID" value="NZ_CP035495.1"/>
</dbReference>
<organism evidence="3 4">
    <name type="scientific">Xylanimonas allomyrinae</name>
    <dbReference type="NCBI Taxonomy" id="2509459"/>
    <lineage>
        <taxon>Bacteria</taxon>
        <taxon>Bacillati</taxon>
        <taxon>Actinomycetota</taxon>
        <taxon>Actinomycetes</taxon>
        <taxon>Micrococcales</taxon>
        <taxon>Promicromonosporaceae</taxon>
        <taxon>Xylanimonas</taxon>
    </lineage>
</organism>
<dbReference type="GO" id="GO:0003677">
    <property type="term" value="F:DNA binding"/>
    <property type="evidence" value="ECO:0007669"/>
    <property type="project" value="InterPro"/>
</dbReference>
<dbReference type="PANTHER" id="PTHR33988:SF2">
    <property type="entry name" value="ENDORIBONUCLEASE MAZF"/>
    <property type="match status" value="1"/>
</dbReference>
<dbReference type="SUPFAM" id="SSF50118">
    <property type="entry name" value="Cell growth inhibitor/plasmid maintenance toxic component"/>
    <property type="match status" value="1"/>
</dbReference>
<dbReference type="AlphaFoldDB" id="A0A4P6ENK8"/>
<dbReference type="InterPro" id="IPR003477">
    <property type="entry name" value="PemK-like"/>
</dbReference>
<sequence length="104" mass="11512">MRGDIYRLRTRDTEGHGQRGPRYAVVVQSDRLHLSTLLIAPTSTSAMPGDMRPRINMNGTATYVLVEQTRAVNPETRLGDFAGRLDADELAALDDALRIVLGLY</sequence>
<dbReference type="Pfam" id="PF02452">
    <property type="entry name" value="PemK_toxin"/>
    <property type="match status" value="1"/>
</dbReference>
<reference evidence="3 4" key="1">
    <citation type="submission" date="2019-01" db="EMBL/GenBank/DDBJ databases">
        <title>Genome sequencing of strain 2JSPR-7.</title>
        <authorList>
            <person name="Heo J."/>
            <person name="Kim S.-J."/>
            <person name="Kim J.-S."/>
            <person name="Hong S.-B."/>
            <person name="Kwon S.-W."/>
        </authorList>
    </citation>
    <scope>NUCLEOTIDE SEQUENCE [LARGE SCALE GENOMIC DNA]</scope>
    <source>
        <strain evidence="3 4">2JSPR-7</strain>
    </source>
</reference>
<name>A0A4P6ENK8_9MICO</name>
<evidence type="ECO:0000313" key="4">
    <source>
        <dbReference type="Proteomes" id="UP000291758"/>
    </source>
</evidence>
<protein>
    <submittedName>
        <fullName evidence="3">Type II toxin-antitoxin system PemK/MazF family toxin</fullName>
    </submittedName>
</protein>
<dbReference type="GO" id="GO:0016075">
    <property type="term" value="P:rRNA catabolic process"/>
    <property type="evidence" value="ECO:0007669"/>
    <property type="project" value="TreeGrafter"/>
</dbReference>
<dbReference type="PANTHER" id="PTHR33988">
    <property type="entry name" value="ENDORIBONUCLEASE MAZF-RELATED"/>
    <property type="match status" value="1"/>
</dbReference>
<dbReference type="EMBL" id="CP035495">
    <property type="protein sequence ID" value="QAY64304.1"/>
    <property type="molecule type" value="Genomic_DNA"/>
</dbReference>
<comment type="similarity">
    <text evidence="1">Belongs to the PemK/MazF family.</text>
</comment>
<accession>A0A4P6ENK8</accession>